<name>A0A4C1VI68_EUMVA</name>
<protein>
    <submittedName>
        <fullName evidence="1">Uncharacterized protein</fullName>
    </submittedName>
</protein>
<keyword evidence="2" id="KW-1185">Reference proteome</keyword>
<evidence type="ECO:0000313" key="1">
    <source>
        <dbReference type="EMBL" id="GBP38279.1"/>
    </source>
</evidence>
<accession>A0A4C1VI68</accession>
<comment type="caution">
    <text evidence="1">The sequence shown here is derived from an EMBL/GenBank/DDBJ whole genome shotgun (WGS) entry which is preliminary data.</text>
</comment>
<dbReference type="AlphaFoldDB" id="A0A4C1VI68"/>
<proteinExistence type="predicted"/>
<dbReference type="EMBL" id="BGZK01000346">
    <property type="protein sequence ID" value="GBP38279.1"/>
    <property type="molecule type" value="Genomic_DNA"/>
</dbReference>
<dbReference type="Proteomes" id="UP000299102">
    <property type="component" value="Unassembled WGS sequence"/>
</dbReference>
<evidence type="ECO:0000313" key="2">
    <source>
        <dbReference type="Proteomes" id="UP000299102"/>
    </source>
</evidence>
<sequence length="102" mass="10637">MSTYARGAAAVAGAGRARALEMVRLTFLYNGRRARLTAVPGPVQSVRAADLIVCGTPSSGNKKTLSAIVSSISFVNGVSILCFGDTVFSGQHCYIGITRIKS</sequence>
<gene>
    <name evidence="1" type="ORF">EVAR_29223_1</name>
</gene>
<reference evidence="1 2" key="1">
    <citation type="journal article" date="2019" name="Commun. Biol.">
        <title>The bagworm genome reveals a unique fibroin gene that provides high tensile strength.</title>
        <authorList>
            <person name="Kono N."/>
            <person name="Nakamura H."/>
            <person name="Ohtoshi R."/>
            <person name="Tomita M."/>
            <person name="Numata K."/>
            <person name="Arakawa K."/>
        </authorList>
    </citation>
    <scope>NUCLEOTIDE SEQUENCE [LARGE SCALE GENOMIC DNA]</scope>
</reference>
<organism evidence="1 2">
    <name type="scientific">Eumeta variegata</name>
    <name type="common">Bagworm moth</name>
    <name type="synonym">Eumeta japonica</name>
    <dbReference type="NCBI Taxonomy" id="151549"/>
    <lineage>
        <taxon>Eukaryota</taxon>
        <taxon>Metazoa</taxon>
        <taxon>Ecdysozoa</taxon>
        <taxon>Arthropoda</taxon>
        <taxon>Hexapoda</taxon>
        <taxon>Insecta</taxon>
        <taxon>Pterygota</taxon>
        <taxon>Neoptera</taxon>
        <taxon>Endopterygota</taxon>
        <taxon>Lepidoptera</taxon>
        <taxon>Glossata</taxon>
        <taxon>Ditrysia</taxon>
        <taxon>Tineoidea</taxon>
        <taxon>Psychidae</taxon>
        <taxon>Oiketicinae</taxon>
        <taxon>Eumeta</taxon>
    </lineage>
</organism>